<dbReference type="InterPro" id="IPR009014">
    <property type="entry name" value="Transketo_C/PFOR_II"/>
</dbReference>
<feature type="domain" description="Pyruvate/ketoisovalerate oxidoreductase catalytic" evidence="3">
    <location>
        <begin position="15"/>
        <end position="215"/>
    </location>
</feature>
<dbReference type="NCBIfam" id="NF041170">
    <property type="entry name" value="Oxoac_fdxalpha_Archa"/>
    <property type="match status" value="1"/>
</dbReference>
<dbReference type="KEGG" id="ccai:NAS2_1197"/>
<evidence type="ECO:0000256" key="2">
    <source>
        <dbReference type="ARBA" id="ARBA00023317"/>
    </source>
</evidence>
<dbReference type="GO" id="GO:0006082">
    <property type="term" value="P:organic acid metabolic process"/>
    <property type="evidence" value="ECO:0007669"/>
    <property type="project" value="UniProtKB-ARBA"/>
</dbReference>
<evidence type="ECO:0000259" key="4">
    <source>
        <dbReference type="Pfam" id="PF01855"/>
    </source>
</evidence>
<dbReference type="PANTHER" id="PTHR32154:SF16">
    <property type="entry name" value="PYRUVATE FLAVODOXIN_FERREDOXIN OXIDOREDUCTASE DOMAIN PROTEIN"/>
    <property type="match status" value="1"/>
</dbReference>
<protein>
    <submittedName>
        <fullName evidence="5">2-oxoglutarate oxidoreductase, alpha subunit</fullName>
        <ecNumber evidence="5">1.2.7.3</ecNumber>
    </submittedName>
</protein>
<dbReference type="RefSeq" id="WP_232085462.1">
    <property type="nucleotide sequence ID" value="NZ_AP018732.1"/>
</dbReference>
<dbReference type="AlphaFoldDB" id="A0A4P2VD79"/>
<dbReference type="FunFam" id="3.40.50.970:FF:000022">
    <property type="entry name" value="2-oxoglutarate ferredoxin oxidoreductase alpha subunit"/>
    <property type="match status" value="1"/>
</dbReference>
<dbReference type="Gene3D" id="3.40.920.10">
    <property type="entry name" value="Pyruvate-ferredoxin oxidoreductase, PFOR, domain III"/>
    <property type="match status" value="1"/>
</dbReference>
<dbReference type="InterPro" id="IPR002869">
    <property type="entry name" value="Pyrv_flavodox_OxRed_cen"/>
</dbReference>
<dbReference type="InterPro" id="IPR022367">
    <property type="entry name" value="2-oxoacid/accept_OxRdtase_asu"/>
</dbReference>
<keyword evidence="1 5" id="KW-0560">Oxidoreductase</keyword>
<dbReference type="PANTHER" id="PTHR32154">
    <property type="entry name" value="PYRUVATE-FLAVODOXIN OXIDOREDUCTASE-RELATED"/>
    <property type="match status" value="1"/>
</dbReference>
<dbReference type="InterPro" id="IPR053400">
    <property type="entry name" value="2-oxoacid_Fdx_oxidoreductase"/>
</dbReference>
<dbReference type="Gene3D" id="3.40.50.970">
    <property type="match status" value="1"/>
</dbReference>
<evidence type="ECO:0000256" key="1">
    <source>
        <dbReference type="ARBA" id="ARBA00023002"/>
    </source>
</evidence>
<dbReference type="InterPro" id="IPR002880">
    <property type="entry name" value="Pyrv_Fd/Flavodoxin_OxRdtase_N"/>
</dbReference>
<gene>
    <name evidence="5" type="ORF">NAS2_1197</name>
</gene>
<dbReference type="Pfam" id="PF01855">
    <property type="entry name" value="POR_N"/>
    <property type="match status" value="1"/>
</dbReference>
<dbReference type="GeneID" id="55585008"/>
<evidence type="ECO:0000259" key="3">
    <source>
        <dbReference type="Pfam" id="PF01558"/>
    </source>
</evidence>
<evidence type="ECO:0000313" key="6">
    <source>
        <dbReference type="Proteomes" id="UP000509448"/>
    </source>
</evidence>
<dbReference type="Pfam" id="PF01558">
    <property type="entry name" value="POR"/>
    <property type="match status" value="1"/>
</dbReference>
<reference evidence="5 6" key="1">
    <citation type="journal article" date="2019" name="ISME J.">
        <title>Isolation and characterization of a thermophilic sulfur- and iron-reducing thaumarchaeote from a terrestrial acidic hot spring.</title>
        <authorList>
            <person name="Kato S."/>
            <person name="Itoh T."/>
            <person name="Yuki M."/>
            <person name="Nagamori M."/>
            <person name="Ohnishi M."/>
            <person name="Uematsu K."/>
            <person name="Suzuki K."/>
            <person name="Takashina T."/>
            <person name="Ohkuma M."/>
        </authorList>
    </citation>
    <scope>NUCLEOTIDE SEQUENCE [LARGE SCALE GENOMIC DNA]</scope>
    <source>
        <strain evidence="5 6">NAS-02</strain>
    </source>
</reference>
<name>A0A4P2VD79_9ARCH</name>
<dbReference type="CDD" id="cd07034">
    <property type="entry name" value="TPP_PYR_PFOR_IOR-alpha_like"/>
    <property type="match status" value="1"/>
</dbReference>
<evidence type="ECO:0000313" key="5">
    <source>
        <dbReference type="EMBL" id="BBE42586.1"/>
    </source>
</evidence>
<dbReference type="SUPFAM" id="SSF52518">
    <property type="entry name" value="Thiamin diphosphate-binding fold (THDP-binding)"/>
    <property type="match status" value="1"/>
</dbReference>
<dbReference type="NCBIfam" id="TIGR03710">
    <property type="entry name" value="OAFO_sf"/>
    <property type="match status" value="1"/>
</dbReference>
<dbReference type="GO" id="GO:0047553">
    <property type="term" value="F:2-oxoglutarate synthase activity"/>
    <property type="evidence" value="ECO:0007669"/>
    <property type="project" value="UniProtKB-EC"/>
</dbReference>
<proteinExistence type="predicted"/>
<organism evidence="5 6">
    <name type="scientific">Conexivisphaera calida</name>
    <dbReference type="NCBI Taxonomy" id="1874277"/>
    <lineage>
        <taxon>Archaea</taxon>
        <taxon>Nitrososphaerota</taxon>
        <taxon>Conexivisphaeria</taxon>
        <taxon>Conexivisphaerales</taxon>
        <taxon>Conexivisphaeraceae</taxon>
        <taxon>Conexivisphaera</taxon>
    </lineage>
</organism>
<dbReference type="Gene3D" id="3.40.50.920">
    <property type="match status" value="1"/>
</dbReference>
<dbReference type="EC" id="1.2.7.3" evidence="5"/>
<sequence length="633" mass="69032">MTIRAVDFILGGPQGGGLETSSQVLTWAFARAGYGVISDREYFSNIRGRHSYIHAETSAFELPRALRYPIHLLAAMDAETVFTHFGDLAQGSYLVYNVGEEKSNFAAIPSMEVELRERLRSMFPGIGVDGTLGSLVKYMGSRGVTPVGLDYASILSNAQREAGIVASQVSRYVSAILIGAVAALTGLGEDYVSYGLARRFQRKELYNHNLYIARSVMSQVKSKFGSPLALEKSSIGHGELLVASGNDAVAMAKIVGGLRYQSYYPITPAADESFTLEEYESIHGDGFDSEVVVLQTEDELAAVNSAIGAALSGARSATATSGPGFDLMVEGLGWAGMNEVPVVVTYYQRGGPSTGQPTRGEQSDLLSSVFASHGEYPRIVIASGDHEEAFYDAVDALNYAERYQMPVIHLVDKFLANTIASMPVPDPSKTKIDRGKLTGNVTGNYKRFDMSSPISPRAFLGQAVMWYTGDEHDEVGHITEDSEARIRIYEKRMRKLEIADSEIPEERRATYYGPEDADFLLLGWGFVKGAALSAMSELSAQGLRGAYLHVRVFSPYPSKLVAGILSRFKPDRIIAVEHNYEAQAARLARMNTGVEVERSILKFSGRPIYTDELVRAVKSVLSGSRREVLSYGA</sequence>
<dbReference type="GO" id="GO:0006979">
    <property type="term" value="P:response to oxidative stress"/>
    <property type="evidence" value="ECO:0007669"/>
    <property type="project" value="TreeGrafter"/>
</dbReference>
<keyword evidence="6" id="KW-1185">Reference proteome</keyword>
<dbReference type="GO" id="GO:0044272">
    <property type="term" value="P:sulfur compound biosynthetic process"/>
    <property type="evidence" value="ECO:0007669"/>
    <property type="project" value="UniProtKB-ARBA"/>
</dbReference>
<dbReference type="SUPFAM" id="SSF52922">
    <property type="entry name" value="TK C-terminal domain-like"/>
    <property type="match status" value="1"/>
</dbReference>
<dbReference type="InterPro" id="IPR029061">
    <property type="entry name" value="THDP-binding"/>
</dbReference>
<dbReference type="InterPro" id="IPR050722">
    <property type="entry name" value="Pyruvate:ferred/Flavod_OxRd"/>
</dbReference>
<dbReference type="EMBL" id="AP018732">
    <property type="protein sequence ID" value="BBE42586.1"/>
    <property type="molecule type" value="Genomic_DNA"/>
</dbReference>
<accession>A0A4P2VD79</accession>
<keyword evidence="2" id="KW-0670">Pyruvate</keyword>
<dbReference type="Proteomes" id="UP000509448">
    <property type="component" value="Chromosome"/>
</dbReference>
<feature type="domain" description="Pyruvate flavodoxin/ferredoxin oxidoreductase pyrimidine binding" evidence="4">
    <location>
        <begin position="253"/>
        <end position="490"/>
    </location>
</feature>
<dbReference type="InterPro" id="IPR019752">
    <property type="entry name" value="Pyrv/ketoisovalerate_OxRed_cat"/>
</dbReference>